<keyword evidence="6 8" id="KW-0472">Membrane</keyword>
<dbReference type="Pfam" id="PF13520">
    <property type="entry name" value="AA_permease_2"/>
    <property type="match status" value="1"/>
</dbReference>
<feature type="transmembrane region" description="Helical" evidence="8">
    <location>
        <begin position="48"/>
        <end position="68"/>
    </location>
</feature>
<keyword evidence="5 8" id="KW-1133">Transmembrane helix</keyword>
<dbReference type="CDD" id="cd00293">
    <property type="entry name" value="USP-like"/>
    <property type="match status" value="1"/>
</dbReference>
<evidence type="ECO:0000313" key="10">
    <source>
        <dbReference type="EMBL" id="MBF8437432.1"/>
    </source>
</evidence>
<dbReference type="GO" id="GO:0022857">
    <property type="term" value="F:transmembrane transporter activity"/>
    <property type="evidence" value="ECO:0007669"/>
    <property type="project" value="InterPro"/>
</dbReference>
<dbReference type="PROSITE" id="PS00218">
    <property type="entry name" value="AMINO_ACID_PERMEASE_1"/>
    <property type="match status" value="1"/>
</dbReference>
<dbReference type="Gene3D" id="1.20.1740.10">
    <property type="entry name" value="Amino acid/polyamine transporter I"/>
    <property type="match status" value="1"/>
</dbReference>
<dbReference type="InterPro" id="IPR002293">
    <property type="entry name" value="AA/rel_permease1"/>
</dbReference>
<name>A0A931AS20_9FIRM</name>
<feature type="transmembrane region" description="Helical" evidence="8">
    <location>
        <begin position="89"/>
        <end position="112"/>
    </location>
</feature>
<reference evidence="10" key="1">
    <citation type="submission" date="2020-11" db="EMBL/GenBank/DDBJ databases">
        <title>Halonatronomonas betainensis gen. nov., sp. nov. a novel haloalkaliphilic representative of the family Halanaerobiacae capable of betaine degradation.</title>
        <authorList>
            <person name="Boltyanskaya Y."/>
            <person name="Kevbrin V."/>
            <person name="Detkova E."/>
            <person name="Grouzdev D.S."/>
            <person name="Koziaeva V."/>
            <person name="Zhilina T."/>
        </authorList>
    </citation>
    <scope>NUCLEOTIDE SEQUENCE</scope>
    <source>
        <strain evidence="10">Z-7014</strain>
    </source>
</reference>
<dbReference type="PANTHER" id="PTHR42770">
    <property type="entry name" value="AMINO ACID TRANSPORTER-RELATED"/>
    <property type="match status" value="1"/>
</dbReference>
<dbReference type="PANTHER" id="PTHR42770:SF11">
    <property type="entry name" value="INNER MEMBRANE TRANSPORT PROTEIN YBAT"/>
    <property type="match status" value="1"/>
</dbReference>
<sequence length="778" mass="84363">MAEENVQKQDELAKDLGLIEALTIGIGVMIGAGIFILPRFAIGNAGPAAIFAYLLAGVIALISAASTAEVATGMPKSGGLYYFISRALGTFWGTIAGVALWLSLSFAVAFYLQGFGEYMAMLLPFGANHIAIALIIGVMFVAINYRGVKESGTTQNLITAVLLAILVGFVTWGAFNVDTTKLTPFFPYGGGEILPVTALVFVSFIGFGEIAAVAEEIKDPGRNLPLALFGSVIIPTVLYVAVILVAAGILPLEGIIDMQAPIVEAARVFGGTFGALAITFAALMATASSANASVLASSRISFAMGRDKILPEFFNDIHEKYFTPSKAILLTGGITIFLVVAADVESLSSAAGVLTLVNYALVNIAVIVLRMRPPEDYRPSYTTPGYPYLQIVGTVSSVGVIFLADRPAQISAAVLLVLSLAWFFVYSKKRSTVSGISENIDWKEEYSFFNTQDNLTPVLNGATAGISTKREFSPYHLLTAVANPASGRSLLNISNKLLERSALDSEISVLNIIEIPEQLPLNTARDRESFMEQRKKTQKDLFDLVQEISAETGTMINPRVKYARDRYNTMINTIKNENVDFLMLGWHGSINLSKISRSMVGQLVRKAPCKVGVLKDRGLDEICKILVPFRGSEHAEFGLDLAGDFSETEDCLVTILRVVKPGTDVEKEKSRAKKEVDKILPEDRQVNYEIKVVENDVVAEGIVEEANQGGYDLTIIGASKEFRFKNILFGSIPDVVADSVESSVLMVRTYDKKISKEVEKVSKEDQEKAEKSDEPEKI</sequence>
<comment type="caution">
    <text evidence="10">The sequence shown here is derived from an EMBL/GenBank/DDBJ whole genome shotgun (WGS) entry which is preliminary data.</text>
</comment>
<dbReference type="AlphaFoldDB" id="A0A931AS20"/>
<evidence type="ECO:0000256" key="4">
    <source>
        <dbReference type="ARBA" id="ARBA00022692"/>
    </source>
</evidence>
<evidence type="ECO:0000256" key="3">
    <source>
        <dbReference type="ARBA" id="ARBA00022475"/>
    </source>
</evidence>
<evidence type="ECO:0000256" key="8">
    <source>
        <dbReference type="SAM" id="Phobius"/>
    </source>
</evidence>
<feature type="transmembrane region" description="Helical" evidence="8">
    <location>
        <begin position="327"/>
        <end position="344"/>
    </location>
</feature>
<organism evidence="10 11">
    <name type="scientific">Halonatronomonas betaini</name>
    <dbReference type="NCBI Taxonomy" id="2778430"/>
    <lineage>
        <taxon>Bacteria</taxon>
        <taxon>Bacillati</taxon>
        <taxon>Bacillota</taxon>
        <taxon>Clostridia</taxon>
        <taxon>Halanaerobiales</taxon>
        <taxon>Halarsenatibacteraceae</taxon>
        <taxon>Halonatronomonas</taxon>
    </lineage>
</organism>
<dbReference type="SUPFAM" id="SSF52402">
    <property type="entry name" value="Adenine nucleotide alpha hydrolases-like"/>
    <property type="match status" value="2"/>
</dbReference>
<keyword evidence="11" id="KW-1185">Reference proteome</keyword>
<dbReference type="RefSeq" id="WP_270454411.1">
    <property type="nucleotide sequence ID" value="NZ_JADPIE010000005.1"/>
</dbReference>
<dbReference type="InterPro" id="IPR050367">
    <property type="entry name" value="APC_superfamily"/>
</dbReference>
<dbReference type="Gene3D" id="3.40.50.12370">
    <property type="match status" value="1"/>
</dbReference>
<keyword evidence="2" id="KW-0813">Transport</keyword>
<dbReference type="GO" id="GO:0005886">
    <property type="term" value="C:plasma membrane"/>
    <property type="evidence" value="ECO:0007669"/>
    <property type="project" value="UniProtKB-SubCell"/>
</dbReference>
<dbReference type="Proteomes" id="UP000621436">
    <property type="component" value="Unassembled WGS sequence"/>
</dbReference>
<evidence type="ECO:0000256" key="2">
    <source>
        <dbReference type="ARBA" id="ARBA00022448"/>
    </source>
</evidence>
<feature type="transmembrane region" description="Helical" evidence="8">
    <location>
        <begin position="385"/>
        <end position="404"/>
    </location>
</feature>
<feature type="transmembrane region" description="Helical" evidence="8">
    <location>
        <begin position="226"/>
        <end position="252"/>
    </location>
</feature>
<feature type="domain" description="UspA" evidence="9">
    <location>
        <begin position="624"/>
        <end position="748"/>
    </location>
</feature>
<proteinExistence type="predicted"/>
<gene>
    <name evidence="10" type="ORF">I0Q91_10095</name>
</gene>
<feature type="region of interest" description="Disordered" evidence="7">
    <location>
        <begin position="758"/>
        <end position="778"/>
    </location>
</feature>
<evidence type="ECO:0000313" key="11">
    <source>
        <dbReference type="Proteomes" id="UP000621436"/>
    </source>
</evidence>
<evidence type="ECO:0000256" key="7">
    <source>
        <dbReference type="SAM" id="MobiDB-lite"/>
    </source>
</evidence>
<evidence type="ECO:0000256" key="5">
    <source>
        <dbReference type="ARBA" id="ARBA00022989"/>
    </source>
</evidence>
<feature type="transmembrane region" description="Helical" evidence="8">
    <location>
        <begin position="410"/>
        <end position="427"/>
    </location>
</feature>
<evidence type="ECO:0000256" key="6">
    <source>
        <dbReference type="ARBA" id="ARBA00023136"/>
    </source>
</evidence>
<dbReference type="InterPro" id="IPR004840">
    <property type="entry name" value="Amino_acid_permease_CS"/>
</dbReference>
<dbReference type="Pfam" id="PF00582">
    <property type="entry name" value="Usp"/>
    <property type="match status" value="1"/>
</dbReference>
<feature type="transmembrane region" description="Helical" evidence="8">
    <location>
        <begin position="157"/>
        <end position="175"/>
    </location>
</feature>
<protein>
    <submittedName>
        <fullName evidence="10">Amino acid permease</fullName>
    </submittedName>
</protein>
<dbReference type="GO" id="GO:0006865">
    <property type="term" value="P:amino acid transport"/>
    <property type="evidence" value="ECO:0007669"/>
    <property type="project" value="InterPro"/>
</dbReference>
<feature type="transmembrane region" description="Helical" evidence="8">
    <location>
        <begin position="350"/>
        <end position="369"/>
    </location>
</feature>
<keyword evidence="4 8" id="KW-0812">Transmembrane</keyword>
<dbReference type="InterPro" id="IPR006016">
    <property type="entry name" value="UspA"/>
</dbReference>
<dbReference type="EMBL" id="JADPIE010000005">
    <property type="protein sequence ID" value="MBF8437432.1"/>
    <property type="molecule type" value="Genomic_DNA"/>
</dbReference>
<feature type="transmembrane region" description="Helical" evidence="8">
    <location>
        <begin position="21"/>
        <end position="42"/>
    </location>
</feature>
<evidence type="ECO:0000256" key="1">
    <source>
        <dbReference type="ARBA" id="ARBA00004651"/>
    </source>
</evidence>
<feature type="transmembrane region" description="Helical" evidence="8">
    <location>
        <begin position="195"/>
        <end position="214"/>
    </location>
</feature>
<feature type="transmembrane region" description="Helical" evidence="8">
    <location>
        <begin position="118"/>
        <end position="145"/>
    </location>
</feature>
<comment type="subcellular location">
    <subcellularLocation>
        <location evidence="1">Cell membrane</location>
        <topology evidence="1">Multi-pass membrane protein</topology>
    </subcellularLocation>
</comment>
<evidence type="ECO:0000259" key="9">
    <source>
        <dbReference type="Pfam" id="PF00582"/>
    </source>
</evidence>
<keyword evidence="3" id="KW-1003">Cell membrane</keyword>
<accession>A0A931AS20</accession>
<feature type="transmembrane region" description="Helical" evidence="8">
    <location>
        <begin position="272"/>
        <end position="296"/>
    </location>
</feature>